<feature type="region of interest" description="Disordered" evidence="1">
    <location>
        <begin position="70"/>
        <end position="93"/>
    </location>
</feature>
<dbReference type="OrthoDB" id="10064107at2759"/>
<organism evidence="2 3">
    <name type="scientific">Dibothriocephalus latus</name>
    <name type="common">Fish tapeworm</name>
    <name type="synonym">Diphyllobothrium latum</name>
    <dbReference type="NCBI Taxonomy" id="60516"/>
    <lineage>
        <taxon>Eukaryota</taxon>
        <taxon>Metazoa</taxon>
        <taxon>Spiralia</taxon>
        <taxon>Lophotrochozoa</taxon>
        <taxon>Platyhelminthes</taxon>
        <taxon>Cestoda</taxon>
        <taxon>Eucestoda</taxon>
        <taxon>Diphyllobothriidea</taxon>
        <taxon>Diphyllobothriidae</taxon>
        <taxon>Dibothriocephalus</taxon>
    </lineage>
</organism>
<evidence type="ECO:0008006" key="4">
    <source>
        <dbReference type="Google" id="ProtNLM"/>
    </source>
</evidence>
<protein>
    <recommendedName>
        <fullName evidence="4">Reverse transcriptase domain-containing protein</fullName>
    </recommendedName>
</protein>
<dbReference type="Gene3D" id="3.10.10.10">
    <property type="entry name" value="HIV Type 1 Reverse Transcriptase, subunit A, domain 1"/>
    <property type="match status" value="1"/>
</dbReference>
<proteinExistence type="predicted"/>
<evidence type="ECO:0000256" key="1">
    <source>
        <dbReference type="SAM" id="MobiDB-lite"/>
    </source>
</evidence>
<dbReference type="SUPFAM" id="SSF56672">
    <property type="entry name" value="DNA/RNA polymerases"/>
    <property type="match status" value="1"/>
</dbReference>
<dbReference type="EMBL" id="UYRU01005039">
    <property type="protein sequence ID" value="VDK38275.1"/>
    <property type="molecule type" value="Genomic_DNA"/>
</dbReference>
<dbReference type="AlphaFoldDB" id="A0A3P6QDP3"/>
<accession>A0A3P6QDP3</accession>
<dbReference type="Proteomes" id="UP000281553">
    <property type="component" value="Unassembled WGS sequence"/>
</dbReference>
<evidence type="ECO:0000313" key="3">
    <source>
        <dbReference type="Proteomes" id="UP000281553"/>
    </source>
</evidence>
<dbReference type="InterPro" id="IPR043502">
    <property type="entry name" value="DNA/RNA_pol_sf"/>
</dbReference>
<reference evidence="2 3" key="1">
    <citation type="submission" date="2018-11" db="EMBL/GenBank/DDBJ databases">
        <authorList>
            <consortium name="Pathogen Informatics"/>
        </authorList>
    </citation>
    <scope>NUCLEOTIDE SEQUENCE [LARGE SCALE GENOMIC DNA]</scope>
</reference>
<evidence type="ECO:0000313" key="2">
    <source>
        <dbReference type="EMBL" id="VDK38275.1"/>
    </source>
</evidence>
<gene>
    <name evidence="2" type="ORF">DILT_LOCUS930</name>
</gene>
<name>A0A3P6QDP3_DIBLA</name>
<sequence length="93" mass="10704">MLSIKSAQQVLLYFIALAISRLQDLLLLKAEIEHMLQMGIVRPSESPWASPLHMVAKADSGDWRPCHKLWRRPRKASPNQDRQDRVDETTSLL</sequence>
<feature type="compositionally biased region" description="Basic and acidic residues" evidence="1">
    <location>
        <begin position="81"/>
        <end position="93"/>
    </location>
</feature>
<keyword evidence="3" id="KW-1185">Reference proteome</keyword>